<evidence type="ECO:0000256" key="3">
    <source>
        <dbReference type="ARBA" id="ARBA00022516"/>
    </source>
</evidence>
<reference evidence="14" key="1">
    <citation type="submission" date="2025-08" db="UniProtKB">
        <authorList>
            <consortium name="RefSeq"/>
        </authorList>
    </citation>
    <scope>IDENTIFICATION</scope>
    <source>
        <tissue evidence="14">Thorax and Abdomen</tissue>
    </source>
</reference>
<organism evidence="13 14">
    <name type="scientific">Neodiprion lecontei</name>
    <name type="common">Redheaded pine sawfly</name>
    <dbReference type="NCBI Taxonomy" id="441921"/>
    <lineage>
        <taxon>Eukaryota</taxon>
        <taxon>Metazoa</taxon>
        <taxon>Ecdysozoa</taxon>
        <taxon>Arthropoda</taxon>
        <taxon>Hexapoda</taxon>
        <taxon>Insecta</taxon>
        <taxon>Pterygota</taxon>
        <taxon>Neoptera</taxon>
        <taxon>Endopterygota</taxon>
        <taxon>Hymenoptera</taxon>
        <taxon>Tenthredinoidea</taxon>
        <taxon>Diprionidae</taxon>
        <taxon>Diprioninae</taxon>
        <taxon>Neodiprion</taxon>
    </lineage>
</organism>
<protein>
    <submittedName>
        <fullName evidence="14">Acyl-CoA Delta-9 desaturase</fullName>
    </submittedName>
</protein>
<dbReference type="RefSeq" id="XP_046592725.1">
    <property type="nucleotide sequence ID" value="XM_046736769.1"/>
</dbReference>
<keyword evidence="5" id="KW-0276">Fatty acid metabolism</keyword>
<evidence type="ECO:0000256" key="4">
    <source>
        <dbReference type="ARBA" id="ARBA00022692"/>
    </source>
</evidence>
<keyword evidence="7 11" id="KW-0560">Oxidoreductase</keyword>
<keyword evidence="3 11" id="KW-0444">Lipid biosynthesis</keyword>
<evidence type="ECO:0000256" key="10">
    <source>
        <dbReference type="ARBA" id="ARBA00023160"/>
    </source>
</evidence>
<evidence type="ECO:0000256" key="8">
    <source>
        <dbReference type="ARBA" id="ARBA00023098"/>
    </source>
</evidence>
<evidence type="ECO:0000256" key="12">
    <source>
        <dbReference type="SAM" id="Phobius"/>
    </source>
</evidence>
<dbReference type="PANTHER" id="PTHR11351">
    <property type="entry name" value="ACYL-COA DESATURASE"/>
    <property type="match status" value="1"/>
</dbReference>
<keyword evidence="6 12" id="KW-1133">Transmembrane helix</keyword>
<comment type="subcellular location">
    <subcellularLocation>
        <location evidence="1">Membrane</location>
        <topology evidence="1">Multi-pass membrane protein</topology>
    </subcellularLocation>
</comment>
<dbReference type="PANTHER" id="PTHR11351:SF31">
    <property type="entry name" value="DESATURASE 1, ISOFORM A-RELATED"/>
    <property type="match status" value="1"/>
</dbReference>
<dbReference type="InterPro" id="IPR015876">
    <property type="entry name" value="Acyl-CoA_DS"/>
</dbReference>
<dbReference type="CDD" id="cd01060">
    <property type="entry name" value="Membrane-FADS-like"/>
    <property type="match status" value="1"/>
</dbReference>
<comment type="domain">
    <text evidence="11">The histidine box domains are involved in binding the catalytic metal ions.</text>
</comment>
<keyword evidence="4 11" id="KW-0812">Transmembrane</keyword>
<comment type="cofactor">
    <cofactor evidence="11">
        <name>Fe(2+)</name>
        <dbReference type="ChEBI" id="CHEBI:29033"/>
    </cofactor>
</comment>
<evidence type="ECO:0000256" key="2">
    <source>
        <dbReference type="ARBA" id="ARBA00009295"/>
    </source>
</evidence>
<evidence type="ECO:0000256" key="5">
    <source>
        <dbReference type="ARBA" id="ARBA00022832"/>
    </source>
</evidence>
<keyword evidence="8" id="KW-0443">Lipid metabolism</keyword>
<evidence type="ECO:0000313" key="14">
    <source>
        <dbReference type="RefSeq" id="XP_046592725.1"/>
    </source>
</evidence>
<evidence type="ECO:0000256" key="9">
    <source>
        <dbReference type="ARBA" id="ARBA00023136"/>
    </source>
</evidence>
<evidence type="ECO:0000256" key="7">
    <source>
        <dbReference type="ARBA" id="ARBA00023002"/>
    </source>
</evidence>
<evidence type="ECO:0000256" key="1">
    <source>
        <dbReference type="ARBA" id="ARBA00004141"/>
    </source>
</evidence>
<evidence type="ECO:0000256" key="6">
    <source>
        <dbReference type="ARBA" id="ARBA00022989"/>
    </source>
</evidence>
<dbReference type="PRINTS" id="PR00075">
    <property type="entry name" value="FACDDSATRASE"/>
</dbReference>
<gene>
    <name evidence="14" type="primary">LOC107221127</name>
</gene>
<dbReference type="Proteomes" id="UP000829291">
    <property type="component" value="Chromosome 4"/>
</dbReference>
<sequence>MQFASCPVTVEDADPPVARSVGGLIPVVMFNKKYDGALFYIFCIIIPVAVPVILWGETMLHAILAQCFIRYELVLNSTWSINSAAHLWGYRPCNRVINPAENIMLSLVSHGEGFHNYHDTFPWDYKASELPYSPFILTGLFIYLFSKIGWSYDLREPSPAFVQKVMQEIRDNSNLSSKIY</sequence>
<evidence type="ECO:0000313" key="13">
    <source>
        <dbReference type="Proteomes" id="UP000829291"/>
    </source>
</evidence>
<keyword evidence="13" id="KW-1185">Reference proteome</keyword>
<proteinExistence type="inferred from homology"/>
<keyword evidence="10 11" id="KW-0275">Fatty acid biosynthesis</keyword>
<accession>A0ABM3FXI5</accession>
<keyword evidence="9 12" id="KW-0472">Membrane</keyword>
<feature type="transmembrane region" description="Helical" evidence="12">
    <location>
        <begin position="37"/>
        <end position="56"/>
    </location>
</feature>
<name>A0ABM3FXI5_NEOLC</name>
<evidence type="ECO:0000256" key="11">
    <source>
        <dbReference type="RuleBase" id="RU000581"/>
    </source>
</evidence>
<comment type="similarity">
    <text evidence="2 11">Belongs to the fatty acid desaturase type 1 family.</text>
</comment>
<dbReference type="GeneID" id="107221127"/>